<comment type="caution">
    <text evidence="1">The sequence shown here is derived from an EMBL/GenBank/DDBJ whole genome shotgun (WGS) entry which is preliminary data.</text>
</comment>
<gene>
    <name evidence="1" type="ORF">POL25_31930</name>
</gene>
<sequence>MTDLRFRLLLCSFVGSGFACEHGGEPDFFVISGDHVDYRYSRGMEPCAGNAFAVNAFALHTALVLGLDRDNEELPRITFSWLTDEDFELWTNDTCVEAKGCSIGTEAYSHIPIHHHEVVHALMPPGAPFLDEGLAVALDPGSGGSLAEIDERDPRPYLVDFVQGDLGLTDEAYGVAGLFVSYLLQVYGAERFHAVYAAIPRKSEFPDWQSAFLQHYDRSADELAEEYLSAKACPKGISPLPRFECSAPEIVPQDGMVVFQRTLDCSDEDVEGGVSLALIDEARPGWGVRVSRSFVIDTPGEYKVVVVTPTTEDGTVGYALLGPCGGCAWLPEPGIAITGNSEGEVMWLDEGQFFVTVSVPETVAQEVSVSISPAP</sequence>
<keyword evidence="2" id="KW-1185">Reference proteome</keyword>
<dbReference type="PROSITE" id="PS51257">
    <property type="entry name" value="PROKAR_LIPOPROTEIN"/>
    <property type="match status" value="1"/>
</dbReference>
<evidence type="ECO:0000313" key="1">
    <source>
        <dbReference type="EMBL" id="MDC0721561.1"/>
    </source>
</evidence>
<evidence type="ECO:0000313" key="2">
    <source>
        <dbReference type="Proteomes" id="UP001221686"/>
    </source>
</evidence>
<dbReference type="RefSeq" id="WP_272090063.1">
    <property type="nucleotide sequence ID" value="NZ_JAQNDL010000003.1"/>
</dbReference>
<organism evidence="1 2">
    <name type="scientific">Nannocystis bainbridge</name>
    <dbReference type="NCBI Taxonomy" id="2995303"/>
    <lineage>
        <taxon>Bacteria</taxon>
        <taxon>Pseudomonadati</taxon>
        <taxon>Myxococcota</taxon>
        <taxon>Polyangia</taxon>
        <taxon>Nannocystales</taxon>
        <taxon>Nannocystaceae</taxon>
        <taxon>Nannocystis</taxon>
    </lineage>
</organism>
<dbReference type="EMBL" id="JAQNDL010000003">
    <property type="protein sequence ID" value="MDC0721561.1"/>
    <property type="molecule type" value="Genomic_DNA"/>
</dbReference>
<reference evidence="1 2" key="1">
    <citation type="submission" date="2022-11" db="EMBL/GenBank/DDBJ databases">
        <title>Minimal conservation of predation-associated metabolite biosynthetic gene clusters underscores biosynthetic potential of Myxococcota including descriptions for ten novel species: Archangium lansinium sp. nov., Myxococcus landrumus sp. nov., Nannocystis bai.</title>
        <authorList>
            <person name="Ahearne A."/>
            <person name="Stevens C."/>
            <person name="Dowd S."/>
        </authorList>
    </citation>
    <scope>NUCLEOTIDE SEQUENCE [LARGE SCALE GENOMIC DNA]</scope>
    <source>
        <strain evidence="1 2">BB15-2</strain>
    </source>
</reference>
<dbReference type="Proteomes" id="UP001221686">
    <property type="component" value="Unassembled WGS sequence"/>
</dbReference>
<protein>
    <submittedName>
        <fullName evidence="1">Uncharacterized protein</fullName>
    </submittedName>
</protein>
<accession>A0ABT5E9V9</accession>
<proteinExistence type="predicted"/>
<name>A0ABT5E9V9_9BACT</name>